<dbReference type="Pfam" id="PF19430">
    <property type="entry name" value="TBC1D23_C"/>
    <property type="match status" value="1"/>
</dbReference>
<feature type="region of interest" description="Disordered" evidence="5">
    <location>
        <begin position="537"/>
        <end position="579"/>
    </location>
</feature>
<evidence type="ECO:0000256" key="4">
    <source>
        <dbReference type="ARBA" id="ARBA00023034"/>
    </source>
</evidence>
<evidence type="ECO:0000259" key="6">
    <source>
        <dbReference type="PROSITE" id="PS50086"/>
    </source>
</evidence>
<dbReference type="InterPro" id="IPR039755">
    <property type="entry name" value="TBC1D23"/>
</dbReference>
<comment type="subcellular location">
    <subcellularLocation>
        <location evidence="1">Golgi apparatus</location>
        <location evidence="1">trans-Golgi network</location>
    </subcellularLocation>
</comment>
<protein>
    <recommendedName>
        <fullName evidence="2">TBC1 domain family member 23</fullName>
    </recommendedName>
</protein>
<evidence type="ECO:0000256" key="2">
    <source>
        <dbReference type="ARBA" id="ARBA00014207"/>
    </source>
</evidence>
<gene>
    <name evidence="8" type="ORF">QYM36_013770</name>
</gene>
<reference evidence="8" key="1">
    <citation type="submission" date="2023-07" db="EMBL/GenBank/DDBJ databases">
        <title>Chromosome-level genome assembly of Artemia franciscana.</title>
        <authorList>
            <person name="Jo E."/>
        </authorList>
    </citation>
    <scope>NUCLEOTIDE SEQUENCE</scope>
    <source>
        <tissue evidence="8">Whole body</tissue>
    </source>
</reference>
<dbReference type="EMBL" id="JAVRJZ010000017">
    <property type="protein sequence ID" value="KAK2710204.1"/>
    <property type="molecule type" value="Genomic_DNA"/>
</dbReference>
<dbReference type="InterPro" id="IPR036873">
    <property type="entry name" value="Rhodanese-like_dom_sf"/>
</dbReference>
<comment type="caution">
    <text evidence="8">The sequence shown here is derived from an EMBL/GenBank/DDBJ whole genome shotgun (WGS) entry which is preliminary data.</text>
</comment>
<dbReference type="Proteomes" id="UP001187531">
    <property type="component" value="Unassembled WGS sequence"/>
</dbReference>
<keyword evidence="4" id="KW-0333">Golgi apparatus</keyword>
<dbReference type="Gene3D" id="1.10.10.750">
    <property type="entry name" value="Ypt/Rab-GAP domain of gyp1p, domain 1"/>
    <property type="match status" value="1"/>
</dbReference>
<dbReference type="AlphaFoldDB" id="A0AA88L1U3"/>
<dbReference type="CDD" id="cd20788">
    <property type="entry name" value="TBC1D23_C-like"/>
    <property type="match status" value="1"/>
</dbReference>
<evidence type="ECO:0000313" key="9">
    <source>
        <dbReference type="Proteomes" id="UP001187531"/>
    </source>
</evidence>
<dbReference type="Gene3D" id="1.10.472.80">
    <property type="entry name" value="Ypt/Rab-GAP domain of gyp1p, domain 3"/>
    <property type="match status" value="1"/>
</dbReference>
<dbReference type="SMART" id="SM00450">
    <property type="entry name" value="RHOD"/>
    <property type="match status" value="1"/>
</dbReference>
<evidence type="ECO:0000259" key="7">
    <source>
        <dbReference type="PROSITE" id="PS50206"/>
    </source>
</evidence>
<dbReference type="SUPFAM" id="SSF47923">
    <property type="entry name" value="Ypt/Rab-GAP domain of gyp1p"/>
    <property type="match status" value="1"/>
</dbReference>
<dbReference type="GO" id="GO:0005829">
    <property type="term" value="C:cytosol"/>
    <property type="evidence" value="ECO:0007669"/>
    <property type="project" value="GOC"/>
</dbReference>
<dbReference type="GO" id="GO:0005802">
    <property type="term" value="C:trans-Golgi network"/>
    <property type="evidence" value="ECO:0007669"/>
    <property type="project" value="TreeGrafter"/>
</dbReference>
<evidence type="ECO:0000256" key="1">
    <source>
        <dbReference type="ARBA" id="ARBA00004601"/>
    </source>
</evidence>
<dbReference type="GO" id="GO:0042147">
    <property type="term" value="P:retrograde transport, endosome to Golgi"/>
    <property type="evidence" value="ECO:0007669"/>
    <property type="project" value="InterPro"/>
</dbReference>
<organism evidence="8 9">
    <name type="scientific">Artemia franciscana</name>
    <name type="common">Brine shrimp</name>
    <name type="synonym">Artemia sanfranciscana</name>
    <dbReference type="NCBI Taxonomy" id="6661"/>
    <lineage>
        <taxon>Eukaryota</taxon>
        <taxon>Metazoa</taxon>
        <taxon>Ecdysozoa</taxon>
        <taxon>Arthropoda</taxon>
        <taxon>Crustacea</taxon>
        <taxon>Branchiopoda</taxon>
        <taxon>Anostraca</taxon>
        <taxon>Artemiidae</taxon>
        <taxon>Artemia</taxon>
    </lineage>
</organism>
<dbReference type="SUPFAM" id="SSF52821">
    <property type="entry name" value="Rhodanese/Cell cycle control phosphatase"/>
    <property type="match status" value="1"/>
</dbReference>
<evidence type="ECO:0000313" key="8">
    <source>
        <dbReference type="EMBL" id="KAK2710204.1"/>
    </source>
</evidence>
<dbReference type="GO" id="GO:0099041">
    <property type="term" value="P:vesicle tethering to Golgi"/>
    <property type="evidence" value="ECO:0007669"/>
    <property type="project" value="TreeGrafter"/>
</dbReference>
<proteinExistence type="predicted"/>
<dbReference type="InterPro" id="IPR045799">
    <property type="entry name" value="TBC1D23_C"/>
</dbReference>
<dbReference type="Pfam" id="PF00566">
    <property type="entry name" value="RabGAP-TBC"/>
    <property type="match status" value="1"/>
</dbReference>
<evidence type="ECO:0000256" key="5">
    <source>
        <dbReference type="SAM" id="MobiDB-lite"/>
    </source>
</evidence>
<dbReference type="InterPro" id="IPR000195">
    <property type="entry name" value="Rab-GAP-TBC_dom"/>
</dbReference>
<dbReference type="PROSITE" id="PS50086">
    <property type="entry name" value="TBC_RABGAP"/>
    <property type="match status" value="1"/>
</dbReference>
<accession>A0AA88L1U3</accession>
<dbReference type="PROSITE" id="PS50206">
    <property type="entry name" value="RHODANESE_3"/>
    <property type="match status" value="1"/>
</dbReference>
<dbReference type="PANTHER" id="PTHR13297">
    <property type="entry name" value="TBC1 DOMAIN FAMILY MEMBER 23-RELATED"/>
    <property type="match status" value="1"/>
</dbReference>
<evidence type="ECO:0000256" key="3">
    <source>
        <dbReference type="ARBA" id="ARBA00022473"/>
    </source>
</evidence>
<feature type="domain" description="Rhodanese" evidence="7">
    <location>
        <begin position="340"/>
        <end position="444"/>
    </location>
</feature>
<sequence>MRNNDEKEEHAFLWVTALESALDEEISLEELRKLCSGRLIPEKLRLRVWKRLLGISNQHLESLRLDEEFNLPDQEALRDNCKEYLGNDNGENLPLIYKFELLLTNICKSNKCIYDPKKKWHSVLETLMGIDASNAEIVETFSCIYDLYLPKHLDGLKACNNFFRLLLLYHDPELCSVFDNNKIDIGQFCADWFLTLFATSCSLEATQSLWDMCFIIGDPYLAFFIALVLVVNMRDQVLEIQREEPEKTIESLVSMPGQLESSDVLDLYSLVIFYEVITPQSFRKLFHEKMFGESEASLEQHFTAAELDTKHIPLSQSLCLPVTVSELVDSLQNPDETKLKFKLIDCRPYGSTSSGHVPGAVILDCNVLLQDPTVFNTLTETIFKSPDDKEAPSEHYCFMGTGRHADDGELNMAISYFLQRKKQHVSVLVGGFSVLHDAIIHNEEGNISTLTLTGHDAQRCHYCTSSNGTLADEISEALDLQKKEEEKKSRPTSFFGSFLPSRSLLFQKPLLGPANLPSTNLIDKIFSYVGLEEEKETVPKVRKPRSNNRKDAKPYRNMPGVFSLNDDESESEDESKNDSSQFISEWLRRMDLIGSFECDEIDEKGRQFPSFLMITKTHLFCLRKCPTDKDSATITLQKDLKSVFKITSKKRHPEILTFKFGKANSEGSYVVDDCSRFYVPNAGDASKAVKMQIISLNAEAKQDGQSD</sequence>
<dbReference type="Gene3D" id="3.40.250.10">
    <property type="entry name" value="Rhodanese-like domain"/>
    <property type="match status" value="1"/>
</dbReference>
<name>A0AA88L1U3_ARTSF</name>
<feature type="compositionally biased region" description="Acidic residues" evidence="5">
    <location>
        <begin position="565"/>
        <end position="575"/>
    </location>
</feature>
<keyword evidence="9" id="KW-1185">Reference proteome</keyword>
<keyword evidence="3" id="KW-0217">Developmental protein</keyword>
<feature type="domain" description="Rab-GAP TBC" evidence="6">
    <location>
        <begin position="39"/>
        <end position="217"/>
    </location>
</feature>
<dbReference type="InterPro" id="IPR035969">
    <property type="entry name" value="Rab-GAP_TBC_sf"/>
</dbReference>
<dbReference type="PANTHER" id="PTHR13297:SF5">
    <property type="entry name" value="TBC1 DOMAIN FAMILY MEMBER 23"/>
    <property type="match status" value="1"/>
</dbReference>
<dbReference type="InterPro" id="IPR001763">
    <property type="entry name" value="Rhodanese-like_dom"/>
</dbReference>